<dbReference type="EMBL" id="CAJNOB010000012">
    <property type="protein sequence ID" value="CAF0695797.1"/>
    <property type="molecule type" value="Genomic_DNA"/>
</dbReference>
<organism evidence="1 2">
    <name type="scientific">Candidatus Methylacidithermus pantelleriae</name>
    <dbReference type="NCBI Taxonomy" id="2744239"/>
    <lineage>
        <taxon>Bacteria</taxon>
        <taxon>Pseudomonadati</taxon>
        <taxon>Verrucomicrobiota</taxon>
        <taxon>Methylacidiphilae</taxon>
        <taxon>Methylacidiphilales</taxon>
        <taxon>Methylacidiphilaceae</taxon>
        <taxon>Candidatus Methylacidithermus</taxon>
    </lineage>
</organism>
<evidence type="ECO:0000313" key="1">
    <source>
        <dbReference type="EMBL" id="CAF0695797.1"/>
    </source>
</evidence>
<evidence type="ECO:0000313" key="2">
    <source>
        <dbReference type="Proteomes" id="UP000663859"/>
    </source>
</evidence>
<keyword evidence="2" id="KW-1185">Reference proteome</keyword>
<accession>A0A8J2BS27</accession>
<gene>
    <name evidence="1" type="ORF">MPNT_20015</name>
</gene>
<dbReference type="Gene3D" id="1.10.287.2170">
    <property type="match status" value="1"/>
</dbReference>
<comment type="caution">
    <text evidence="1">The sequence shown here is derived from an EMBL/GenBank/DDBJ whole genome shotgun (WGS) entry which is preliminary data.</text>
</comment>
<evidence type="ECO:0008006" key="3">
    <source>
        <dbReference type="Google" id="ProtNLM"/>
    </source>
</evidence>
<reference evidence="1" key="1">
    <citation type="submission" date="2021-02" db="EMBL/GenBank/DDBJ databases">
        <authorList>
            <person name="Cremers G."/>
            <person name="Picone N."/>
        </authorList>
    </citation>
    <scope>NUCLEOTIDE SEQUENCE</scope>
    <source>
        <strain evidence="1">PQ17</strain>
    </source>
</reference>
<protein>
    <recommendedName>
        <fullName evidence="3">Resolvase/invertase-type recombinase catalytic domain-containing protein</fullName>
    </recommendedName>
</protein>
<sequence length="80" mass="8937">MIRTLAVILVEEPDRLMRFGFQYREVALAVQSPSILGGDSNERTEDIVADLRGVIVSLCGRLYGKRSAQKHREKGHKAIA</sequence>
<name>A0A8J2BS27_9BACT</name>
<dbReference type="Proteomes" id="UP000663859">
    <property type="component" value="Unassembled WGS sequence"/>
</dbReference>
<proteinExistence type="predicted"/>
<dbReference type="RefSeq" id="WP_214096286.1">
    <property type="nucleotide sequence ID" value="NZ_CAJNOB010000012.1"/>
</dbReference>
<dbReference type="AlphaFoldDB" id="A0A8J2BS27"/>